<evidence type="ECO:0000256" key="3">
    <source>
        <dbReference type="ARBA" id="ARBA00023027"/>
    </source>
</evidence>
<evidence type="ECO:0000259" key="5">
    <source>
        <dbReference type="SMART" id="SM00829"/>
    </source>
</evidence>
<keyword evidence="1 4" id="KW-0479">Metal-binding</keyword>
<feature type="domain" description="Enoyl reductase (ER)" evidence="5">
    <location>
        <begin position="19"/>
        <end position="342"/>
    </location>
</feature>
<gene>
    <name evidence="6" type="ORF">KQ910_09100</name>
</gene>
<dbReference type="InterPro" id="IPR013149">
    <property type="entry name" value="ADH-like_C"/>
</dbReference>
<proteinExistence type="inferred from homology"/>
<dbReference type="Pfam" id="PF00107">
    <property type="entry name" value="ADH_zinc_N"/>
    <property type="match status" value="1"/>
</dbReference>
<dbReference type="Pfam" id="PF08240">
    <property type="entry name" value="ADH_N"/>
    <property type="match status" value="1"/>
</dbReference>
<dbReference type="Proteomes" id="UP000727907">
    <property type="component" value="Unassembled WGS sequence"/>
</dbReference>
<dbReference type="InterPro" id="IPR002328">
    <property type="entry name" value="ADH_Zn_CS"/>
</dbReference>
<evidence type="ECO:0000256" key="1">
    <source>
        <dbReference type="ARBA" id="ARBA00022723"/>
    </source>
</evidence>
<comment type="caution">
    <text evidence="6">The sequence shown here is derived from an EMBL/GenBank/DDBJ whole genome shotgun (WGS) entry which is preliminary data.</text>
</comment>
<comment type="cofactor">
    <cofactor evidence="4">
        <name>Zn(2+)</name>
        <dbReference type="ChEBI" id="CHEBI:29105"/>
    </cofactor>
</comment>
<comment type="similarity">
    <text evidence="4">Belongs to the zinc-containing alcohol dehydrogenase family.</text>
</comment>
<dbReference type="InterPro" id="IPR020843">
    <property type="entry name" value="ER"/>
</dbReference>
<evidence type="ECO:0000256" key="4">
    <source>
        <dbReference type="RuleBase" id="RU361277"/>
    </source>
</evidence>
<dbReference type="PANTHER" id="PTHR43880:SF12">
    <property type="entry name" value="ALCOHOL DEHYDROGENASE CLASS-3"/>
    <property type="match status" value="1"/>
</dbReference>
<protein>
    <submittedName>
        <fullName evidence="6">Alcohol dehydrogenase catalytic domain-containing protein</fullName>
    </submittedName>
</protein>
<dbReference type="PROSITE" id="PS00059">
    <property type="entry name" value="ADH_ZINC"/>
    <property type="match status" value="1"/>
</dbReference>
<evidence type="ECO:0000313" key="7">
    <source>
        <dbReference type="Proteomes" id="UP000727907"/>
    </source>
</evidence>
<keyword evidence="7" id="KW-1185">Reference proteome</keyword>
<dbReference type="InterPro" id="IPR013154">
    <property type="entry name" value="ADH-like_N"/>
</dbReference>
<organism evidence="6 7">
    <name type="scientific">Reyranella humidisoli</name>
    <dbReference type="NCBI Taxonomy" id="2849149"/>
    <lineage>
        <taxon>Bacteria</taxon>
        <taxon>Pseudomonadati</taxon>
        <taxon>Pseudomonadota</taxon>
        <taxon>Alphaproteobacteria</taxon>
        <taxon>Hyphomicrobiales</taxon>
        <taxon>Reyranellaceae</taxon>
        <taxon>Reyranella</taxon>
    </lineage>
</organism>
<dbReference type="PANTHER" id="PTHR43880">
    <property type="entry name" value="ALCOHOL DEHYDROGENASE"/>
    <property type="match status" value="1"/>
</dbReference>
<keyword evidence="2 4" id="KW-0862">Zinc</keyword>
<sequence length="376" mass="39422">MKMKAGVLTTCGAPRPFAKSKPIHVVEVDLDPPGEGEVLVKVGGGGLCHSDLSLINGDRPRPVPIVLGHEGSGEIVEVGAGVHDVKVGDHVCFTFNVSCGRCRRCLEGRPYICERSISPRAAGQLLSGHHRLHMDGKPVNHHSGVSCYAEYAVVDRGSIVVIDRSLPLDVAALFGCAVVTGVGAVVNTAQIQPGSSVAVVGLGGVGLSGLMGAVLAGAGNIIAIDLSDEKLGLARQLGATHTVNAKDADHITQVRDLTNGGVDYAFDFAGTIKAMETAYLSTRWGGTTITAGLSPISADFAFKQSGLVSEEKTIKGSYMGSCVPVRDIPRFIALYQQGKLPVDRMVSQRVGFDELNVGFDRLQDVATVRQVLVPHG</sequence>
<evidence type="ECO:0000313" key="6">
    <source>
        <dbReference type="EMBL" id="MBU8873920.1"/>
    </source>
</evidence>
<evidence type="ECO:0000256" key="2">
    <source>
        <dbReference type="ARBA" id="ARBA00022833"/>
    </source>
</evidence>
<reference evidence="6 7" key="1">
    <citation type="submission" date="2021-06" db="EMBL/GenBank/DDBJ databases">
        <authorList>
            <person name="Lee D.H."/>
        </authorList>
    </citation>
    <scope>NUCLEOTIDE SEQUENCE [LARGE SCALE GENOMIC DNA]</scope>
    <source>
        <strain evidence="6 7">MMS21-HV4-11</strain>
    </source>
</reference>
<dbReference type="EMBL" id="JAHOPB010000001">
    <property type="protein sequence ID" value="MBU8873920.1"/>
    <property type="molecule type" value="Genomic_DNA"/>
</dbReference>
<keyword evidence="3" id="KW-0520">NAD</keyword>
<dbReference type="SMART" id="SM00829">
    <property type="entry name" value="PKS_ER"/>
    <property type="match status" value="1"/>
</dbReference>
<dbReference type="RefSeq" id="WP_216958547.1">
    <property type="nucleotide sequence ID" value="NZ_JAHOPB010000001.1"/>
</dbReference>
<accession>A0ABS6IIV1</accession>
<name>A0ABS6IIV1_9HYPH</name>